<evidence type="ECO:0000259" key="2">
    <source>
        <dbReference type="Pfam" id="PF00248"/>
    </source>
</evidence>
<dbReference type="Proteomes" id="UP000799429">
    <property type="component" value="Unassembled WGS sequence"/>
</dbReference>
<dbReference type="PANTHER" id="PTHR43625:SF78">
    <property type="entry name" value="PYRIDOXAL REDUCTASE-RELATED"/>
    <property type="match status" value="1"/>
</dbReference>
<keyword evidence="4" id="KW-1185">Reference proteome</keyword>
<dbReference type="Pfam" id="PF00248">
    <property type="entry name" value="Aldo_ket_red"/>
    <property type="match status" value="1"/>
</dbReference>
<dbReference type="InterPro" id="IPR036812">
    <property type="entry name" value="NAD(P)_OxRdtase_dom_sf"/>
</dbReference>
<dbReference type="GO" id="GO:0005737">
    <property type="term" value="C:cytoplasm"/>
    <property type="evidence" value="ECO:0007669"/>
    <property type="project" value="TreeGrafter"/>
</dbReference>
<organism evidence="3 4">
    <name type="scientific">Patellaria atrata CBS 101060</name>
    <dbReference type="NCBI Taxonomy" id="1346257"/>
    <lineage>
        <taxon>Eukaryota</taxon>
        <taxon>Fungi</taxon>
        <taxon>Dikarya</taxon>
        <taxon>Ascomycota</taxon>
        <taxon>Pezizomycotina</taxon>
        <taxon>Dothideomycetes</taxon>
        <taxon>Dothideomycetes incertae sedis</taxon>
        <taxon>Patellariales</taxon>
        <taxon>Patellariaceae</taxon>
        <taxon>Patellaria</taxon>
    </lineage>
</organism>
<name>A0A9P4SH32_9PEZI</name>
<dbReference type="EMBL" id="MU006090">
    <property type="protein sequence ID" value="KAF2842543.1"/>
    <property type="molecule type" value="Genomic_DNA"/>
</dbReference>
<evidence type="ECO:0000256" key="1">
    <source>
        <dbReference type="ARBA" id="ARBA00023002"/>
    </source>
</evidence>
<dbReference type="InterPro" id="IPR023210">
    <property type="entry name" value="NADP_OxRdtase_dom"/>
</dbReference>
<dbReference type="Gene3D" id="3.20.20.100">
    <property type="entry name" value="NADP-dependent oxidoreductase domain"/>
    <property type="match status" value="1"/>
</dbReference>
<sequence length="278" mass="30770">MNVEGQLLENNKASRPGLKRIFIRKQLSDVCRDEYRVDDGSKSRPPPTSESIKALKQAFILGANHWNAAQHYGPPHANSLHLRDYFTQYPGDADEVVISVKGVVNLEKFIPDGSPENVKRSIDEYLRVLDGKKFLDIFTYSRVDGVTPVEEMVLAIKKYVDEGKVGGIAISECSAQTIRRAAIVAKIDAVELEFSLWATEILENGVAATCGELGIPTYAYPPIGRGILTGHIKSLDDLAPDDRRRNLPHFASKDVFQENLRLVKEVDAIAEKKGVTPG</sequence>
<keyword evidence="1" id="KW-0560">Oxidoreductase</keyword>
<dbReference type="AlphaFoldDB" id="A0A9P4SH32"/>
<evidence type="ECO:0000313" key="4">
    <source>
        <dbReference type="Proteomes" id="UP000799429"/>
    </source>
</evidence>
<dbReference type="InterPro" id="IPR050791">
    <property type="entry name" value="Aldo-Keto_reductase"/>
</dbReference>
<reference evidence="3" key="1">
    <citation type="journal article" date="2020" name="Stud. Mycol.">
        <title>101 Dothideomycetes genomes: a test case for predicting lifestyles and emergence of pathogens.</title>
        <authorList>
            <person name="Haridas S."/>
            <person name="Albert R."/>
            <person name="Binder M."/>
            <person name="Bloem J."/>
            <person name="Labutti K."/>
            <person name="Salamov A."/>
            <person name="Andreopoulos B."/>
            <person name="Baker S."/>
            <person name="Barry K."/>
            <person name="Bills G."/>
            <person name="Bluhm B."/>
            <person name="Cannon C."/>
            <person name="Castanera R."/>
            <person name="Culley D."/>
            <person name="Daum C."/>
            <person name="Ezra D."/>
            <person name="Gonzalez J."/>
            <person name="Henrissat B."/>
            <person name="Kuo A."/>
            <person name="Liang C."/>
            <person name="Lipzen A."/>
            <person name="Lutzoni F."/>
            <person name="Magnuson J."/>
            <person name="Mondo S."/>
            <person name="Nolan M."/>
            <person name="Ohm R."/>
            <person name="Pangilinan J."/>
            <person name="Park H.-J."/>
            <person name="Ramirez L."/>
            <person name="Alfaro M."/>
            <person name="Sun H."/>
            <person name="Tritt A."/>
            <person name="Yoshinaga Y."/>
            <person name="Zwiers L.-H."/>
            <person name="Turgeon B."/>
            <person name="Goodwin S."/>
            <person name="Spatafora J."/>
            <person name="Crous P."/>
            <person name="Grigoriev I."/>
        </authorList>
    </citation>
    <scope>NUCLEOTIDE SEQUENCE</scope>
    <source>
        <strain evidence="3">CBS 101060</strain>
    </source>
</reference>
<proteinExistence type="predicted"/>
<protein>
    <submittedName>
        <fullName evidence="3">Aldo/keto reductase</fullName>
    </submittedName>
</protein>
<comment type="caution">
    <text evidence="3">The sequence shown here is derived from an EMBL/GenBank/DDBJ whole genome shotgun (WGS) entry which is preliminary data.</text>
</comment>
<dbReference type="PANTHER" id="PTHR43625">
    <property type="entry name" value="AFLATOXIN B1 ALDEHYDE REDUCTASE"/>
    <property type="match status" value="1"/>
</dbReference>
<feature type="domain" description="NADP-dependent oxidoreductase" evidence="2">
    <location>
        <begin position="42"/>
        <end position="277"/>
    </location>
</feature>
<gene>
    <name evidence="3" type="ORF">M501DRAFT_1043630</name>
</gene>
<evidence type="ECO:0000313" key="3">
    <source>
        <dbReference type="EMBL" id="KAF2842543.1"/>
    </source>
</evidence>
<dbReference type="SUPFAM" id="SSF51430">
    <property type="entry name" value="NAD(P)-linked oxidoreductase"/>
    <property type="match status" value="1"/>
</dbReference>
<dbReference type="GO" id="GO:0016491">
    <property type="term" value="F:oxidoreductase activity"/>
    <property type="evidence" value="ECO:0007669"/>
    <property type="project" value="UniProtKB-KW"/>
</dbReference>
<dbReference type="OrthoDB" id="37537at2759"/>
<accession>A0A9P4SH32</accession>